<evidence type="ECO:0000256" key="1">
    <source>
        <dbReference type="SAM" id="MobiDB-lite"/>
    </source>
</evidence>
<dbReference type="EMBL" id="JARKIB010000021">
    <property type="protein sequence ID" value="KAJ7767613.1"/>
    <property type="molecule type" value="Genomic_DNA"/>
</dbReference>
<accession>A0AAD7NN26</accession>
<dbReference type="AlphaFoldDB" id="A0AAD7NN26"/>
<dbReference type="Proteomes" id="UP001215598">
    <property type="component" value="Unassembled WGS sequence"/>
</dbReference>
<evidence type="ECO:0000313" key="3">
    <source>
        <dbReference type="Proteomes" id="UP001215598"/>
    </source>
</evidence>
<feature type="region of interest" description="Disordered" evidence="1">
    <location>
        <begin position="82"/>
        <end position="104"/>
    </location>
</feature>
<comment type="caution">
    <text evidence="2">The sequence shown here is derived from an EMBL/GenBank/DDBJ whole genome shotgun (WGS) entry which is preliminary data.</text>
</comment>
<feature type="region of interest" description="Disordered" evidence="1">
    <location>
        <begin position="1"/>
        <end position="25"/>
    </location>
</feature>
<gene>
    <name evidence="2" type="ORF">B0H16DRAFT_1453238</name>
</gene>
<sequence>MSLSNGFRATEKAENPHRQTSGLVNPNQIVPVELARGRAALAPSAIDAHTSLIRYKDRRTPTQMNLATTGYLVTAFAPSRGESDSEAVAEGQGGLSFADPTQASITSQTPNRVITLDYKLALDA</sequence>
<organism evidence="2 3">
    <name type="scientific">Mycena metata</name>
    <dbReference type="NCBI Taxonomy" id="1033252"/>
    <lineage>
        <taxon>Eukaryota</taxon>
        <taxon>Fungi</taxon>
        <taxon>Dikarya</taxon>
        <taxon>Basidiomycota</taxon>
        <taxon>Agaricomycotina</taxon>
        <taxon>Agaricomycetes</taxon>
        <taxon>Agaricomycetidae</taxon>
        <taxon>Agaricales</taxon>
        <taxon>Marasmiineae</taxon>
        <taxon>Mycenaceae</taxon>
        <taxon>Mycena</taxon>
    </lineage>
</organism>
<evidence type="ECO:0000313" key="2">
    <source>
        <dbReference type="EMBL" id="KAJ7767613.1"/>
    </source>
</evidence>
<keyword evidence="3" id="KW-1185">Reference proteome</keyword>
<proteinExistence type="predicted"/>
<name>A0AAD7NN26_9AGAR</name>
<protein>
    <submittedName>
        <fullName evidence="2">Uncharacterized protein</fullName>
    </submittedName>
</protein>
<reference evidence="2" key="1">
    <citation type="submission" date="2023-03" db="EMBL/GenBank/DDBJ databases">
        <title>Massive genome expansion in bonnet fungi (Mycena s.s.) driven by repeated elements and novel gene families across ecological guilds.</title>
        <authorList>
            <consortium name="Lawrence Berkeley National Laboratory"/>
            <person name="Harder C.B."/>
            <person name="Miyauchi S."/>
            <person name="Viragh M."/>
            <person name="Kuo A."/>
            <person name="Thoen E."/>
            <person name="Andreopoulos B."/>
            <person name="Lu D."/>
            <person name="Skrede I."/>
            <person name="Drula E."/>
            <person name="Henrissat B."/>
            <person name="Morin E."/>
            <person name="Kohler A."/>
            <person name="Barry K."/>
            <person name="LaButti K."/>
            <person name="Morin E."/>
            <person name="Salamov A."/>
            <person name="Lipzen A."/>
            <person name="Mereny Z."/>
            <person name="Hegedus B."/>
            <person name="Baldrian P."/>
            <person name="Stursova M."/>
            <person name="Weitz H."/>
            <person name="Taylor A."/>
            <person name="Grigoriev I.V."/>
            <person name="Nagy L.G."/>
            <person name="Martin F."/>
            <person name="Kauserud H."/>
        </authorList>
    </citation>
    <scope>NUCLEOTIDE SEQUENCE</scope>
    <source>
        <strain evidence="2">CBHHK182m</strain>
    </source>
</reference>